<name>A0ABR2N1V0_9ASPA</name>
<gene>
    <name evidence="1" type="ORF">KSP40_PGU006159</name>
</gene>
<dbReference type="Proteomes" id="UP001412067">
    <property type="component" value="Unassembled WGS sequence"/>
</dbReference>
<dbReference type="Gene3D" id="2.30.40.10">
    <property type="entry name" value="Urease, subunit C, domain 1"/>
    <property type="match status" value="1"/>
</dbReference>
<dbReference type="EMBL" id="JBBWWR010000002">
    <property type="protein sequence ID" value="KAK8969909.1"/>
    <property type="molecule type" value="Genomic_DNA"/>
</dbReference>
<keyword evidence="2" id="KW-1185">Reference proteome</keyword>
<evidence type="ECO:0000313" key="2">
    <source>
        <dbReference type="Proteomes" id="UP001412067"/>
    </source>
</evidence>
<dbReference type="SUPFAM" id="SSF51338">
    <property type="entry name" value="Composite domain of metallo-dependent hydrolases"/>
    <property type="match status" value="1"/>
</dbReference>
<dbReference type="InterPro" id="IPR011059">
    <property type="entry name" value="Metal-dep_hydrolase_composite"/>
</dbReference>
<comment type="caution">
    <text evidence="1">The sequence shown here is derived from an EMBL/GenBank/DDBJ whole genome shotgun (WGS) entry which is preliminary data.</text>
</comment>
<reference evidence="1 2" key="1">
    <citation type="journal article" date="2022" name="Nat. Plants">
        <title>Genomes of leafy and leafless Platanthera orchids illuminate the evolution of mycoheterotrophy.</title>
        <authorList>
            <person name="Li M.H."/>
            <person name="Liu K.W."/>
            <person name="Li Z."/>
            <person name="Lu H.C."/>
            <person name="Ye Q.L."/>
            <person name="Zhang D."/>
            <person name="Wang J.Y."/>
            <person name="Li Y.F."/>
            <person name="Zhong Z.M."/>
            <person name="Liu X."/>
            <person name="Yu X."/>
            <person name="Liu D.K."/>
            <person name="Tu X.D."/>
            <person name="Liu B."/>
            <person name="Hao Y."/>
            <person name="Liao X.Y."/>
            <person name="Jiang Y.T."/>
            <person name="Sun W.H."/>
            <person name="Chen J."/>
            <person name="Chen Y.Q."/>
            <person name="Ai Y."/>
            <person name="Zhai J.W."/>
            <person name="Wu S.S."/>
            <person name="Zhou Z."/>
            <person name="Hsiao Y.Y."/>
            <person name="Wu W.L."/>
            <person name="Chen Y.Y."/>
            <person name="Lin Y.F."/>
            <person name="Hsu J.L."/>
            <person name="Li C.Y."/>
            <person name="Wang Z.W."/>
            <person name="Zhao X."/>
            <person name="Zhong W.Y."/>
            <person name="Ma X.K."/>
            <person name="Ma L."/>
            <person name="Huang J."/>
            <person name="Chen G.Z."/>
            <person name="Huang M.Z."/>
            <person name="Huang L."/>
            <person name="Peng D.H."/>
            <person name="Luo Y.B."/>
            <person name="Zou S.Q."/>
            <person name="Chen S.P."/>
            <person name="Lan S."/>
            <person name="Tsai W.C."/>
            <person name="Van de Peer Y."/>
            <person name="Liu Z.J."/>
        </authorList>
    </citation>
    <scope>NUCLEOTIDE SEQUENCE [LARGE SCALE GENOMIC DNA]</scope>
    <source>
        <strain evidence="1">Lor288</strain>
    </source>
</reference>
<accession>A0ABR2N1V0</accession>
<proteinExistence type="predicted"/>
<organism evidence="1 2">
    <name type="scientific">Platanthera guangdongensis</name>
    <dbReference type="NCBI Taxonomy" id="2320717"/>
    <lineage>
        <taxon>Eukaryota</taxon>
        <taxon>Viridiplantae</taxon>
        <taxon>Streptophyta</taxon>
        <taxon>Embryophyta</taxon>
        <taxon>Tracheophyta</taxon>
        <taxon>Spermatophyta</taxon>
        <taxon>Magnoliopsida</taxon>
        <taxon>Liliopsida</taxon>
        <taxon>Asparagales</taxon>
        <taxon>Orchidaceae</taxon>
        <taxon>Orchidoideae</taxon>
        <taxon>Orchideae</taxon>
        <taxon>Orchidinae</taxon>
        <taxon>Platanthera</taxon>
    </lineage>
</organism>
<sequence>MRTENVESVMCNGRWILKDKKISNVDEEEVYSLATKAAENLLKRAGISLPNRFNCL</sequence>
<evidence type="ECO:0000313" key="1">
    <source>
        <dbReference type="EMBL" id="KAK8969909.1"/>
    </source>
</evidence>
<protein>
    <submittedName>
        <fullName evidence="1">Uncharacterized protein</fullName>
    </submittedName>
</protein>